<feature type="non-terminal residue" evidence="11">
    <location>
        <position position="1"/>
    </location>
</feature>
<comment type="subcellular location">
    <subcellularLocation>
        <location evidence="1">Cytoplasm</location>
    </subcellularLocation>
</comment>
<feature type="domain" description="DNA2/NAM7 helicase helicase" evidence="8">
    <location>
        <begin position="222"/>
        <end position="303"/>
    </location>
</feature>
<dbReference type="GO" id="GO:0005737">
    <property type="term" value="C:cytoplasm"/>
    <property type="evidence" value="ECO:0007669"/>
    <property type="project" value="UniProtKB-SubCell"/>
</dbReference>
<name>A0AAV2QIN1_MEGNR</name>
<evidence type="ECO:0000256" key="2">
    <source>
        <dbReference type="ARBA" id="ARBA00005601"/>
    </source>
</evidence>
<dbReference type="InterPro" id="IPR027417">
    <property type="entry name" value="P-loop_NTPase"/>
</dbReference>
<comment type="similarity">
    <text evidence="2">Belongs to the DNA2/NAM7 helicase family. SDE3 subfamily.</text>
</comment>
<evidence type="ECO:0000256" key="3">
    <source>
        <dbReference type="ARBA" id="ARBA00022490"/>
    </source>
</evidence>
<evidence type="ECO:0000256" key="7">
    <source>
        <dbReference type="ARBA" id="ARBA00022840"/>
    </source>
</evidence>
<reference evidence="11 12" key="1">
    <citation type="submission" date="2024-05" db="EMBL/GenBank/DDBJ databases">
        <authorList>
            <person name="Wallberg A."/>
        </authorList>
    </citation>
    <scope>NUCLEOTIDE SEQUENCE [LARGE SCALE GENOMIC DNA]</scope>
</reference>
<dbReference type="Pfam" id="PF21634">
    <property type="entry name" value="MOV-10_beta-barrel"/>
    <property type="match status" value="1"/>
</dbReference>
<feature type="domain" description="Helicase MOV-10-like beta-barrel" evidence="9">
    <location>
        <begin position="101"/>
        <end position="172"/>
    </location>
</feature>
<dbReference type="Proteomes" id="UP001497623">
    <property type="component" value="Unassembled WGS sequence"/>
</dbReference>
<evidence type="ECO:0000256" key="1">
    <source>
        <dbReference type="ARBA" id="ARBA00004496"/>
    </source>
</evidence>
<dbReference type="EMBL" id="CAXKWB010007733">
    <property type="protein sequence ID" value="CAL4088160.1"/>
    <property type="molecule type" value="Genomic_DNA"/>
</dbReference>
<dbReference type="InterPro" id="IPR041677">
    <property type="entry name" value="DNA2/NAM7_AAA_11"/>
</dbReference>
<evidence type="ECO:0000259" key="10">
    <source>
        <dbReference type="Pfam" id="PF21635"/>
    </source>
</evidence>
<proteinExistence type="inferred from homology"/>
<dbReference type="SUPFAM" id="SSF52540">
    <property type="entry name" value="P-loop containing nucleoside triphosphate hydrolases"/>
    <property type="match status" value="1"/>
</dbReference>
<dbReference type="Gene3D" id="3.40.50.300">
    <property type="entry name" value="P-loop containing nucleotide triphosphate hydrolases"/>
    <property type="match status" value="1"/>
</dbReference>
<dbReference type="InterPro" id="IPR049079">
    <property type="entry name" value="Mov-10_helical"/>
</dbReference>
<keyword evidence="4" id="KW-0547">Nucleotide-binding</keyword>
<evidence type="ECO:0008006" key="13">
    <source>
        <dbReference type="Google" id="ProtNLM"/>
    </source>
</evidence>
<dbReference type="GO" id="GO:0016787">
    <property type="term" value="F:hydrolase activity"/>
    <property type="evidence" value="ECO:0007669"/>
    <property type="project" value="UniProtKB-KW"/>
</dbReference>
<evidence type="ECO:0000313" key="11">
    <source>
        <dbReference type="EMBL" id="CAL4088160.1"/>
    </source>
</evidence>
<feature type="domain" description="Helicase MOV-10 helical" evidence="10">
    <location>
        <begin position="21"/>
        <end position="87"/>
    </location>
</feature>
<feature type="non-terminal residue" evidence="11">
    <location>
        <position position="352"/>
    </location>
</feature>
<evidence type="ECO:0000256" key="5">
    <source>
        <dbReference type="ARBA" id="ARBA00022801"/>
    </source>
</evidence>
<keyword evidence="12" id="KW-1185">Reference proteome</keyword>
<sequence>RAPPLDKPSVNSNMQLTKVALQNYYIPKEFREIAKKKFNPVKVSPEYGEEARNIQAMLGEGLKANNYSSWFTTLLRMEEMQQMRDIHNYDRESTLSEVLPRSAIKLLELEVPGLAENRPSVLKNDRVMVRNPSGEKVYEGRVHKVTDKTLHLAFGPQFMSKYLPNLKVEVKFEFNRYPLRMAYRSVSKDQDFLKRLCFPHPPKKNSSQNLSQIRPYNRDLESNQQQLLAVQHIVAGTSGDAPYLVFGPPGTGKTVTIVETIKQIYKLKPQSRVLACAPSNAAADLMAIRLLEHIGKNHIFRLNAVSRDIITIPPKIREISNITYQSGEVYVPETEYIMQFRVVVCTLVTAGR</sequence>
<comment type="caution">
    <text evidence="11">The sequence shown here is derived from an EMBL/GenBank/DDBJ whole genome shotgun (WGS) entry which is preliminary data.</text>
</comment>
<keyword evidence="5" id="KW-0378">Hydrolase</keyword>
<dbReference type="PANTHER" id="PTHR45418">
    <property type="entry name" value="CANCER/TESTIS ANTIGEN 55"/>
    <property type="match status" value="1"/>
</dbReference>
<dbReference type="GO" id="GO:0004386">
    <property type="term" value="F:helicase activity"/>
    <property type="evidence" value="ECO:0007669"/>
    <property type="project" value="UniProtKB-KW"/>
</dbReference>
<keyword evidence="6" id="KW-0347">Helicase</keyword>
<dbReference type="GO" id="GO:0005524">
    <property type="term" value="F:ATP binding"/>
    <property type="evidence" value="ECO:0007669"/>
    <property type="project" value="UniProtKB-KW"/>
</dbReference>
<evidence type="ECO:0000313" key="12">
    <source>
        <dbReference type="Proteomes" id="UP001497623"/>
    </source>
</evidence>
<keyword evidence="3" id="KW-0963">Cytoplasm</keyword>
<dbReference type="Pfam" id="PF21635">
    <property type="entry name" value="Mov-10_helical"/>
    <property type="match status" value="1"/>
</dbReference>
<gene>
    <name evidence="11" type="ORF">MNOR_LOCUS13476</name>
</gene>
<keyword evidence="7" id="KW-0067">ATP-binding</keyword>
<dbReference type="InterPro" id="IPR049080">
    <property type="entry name" value="MOV-10-like_beta-barrel"/>
</dbReference>
<evidence type="ECO:0000259" key="8">
    <source>
        <dbReference type="Pfam" id="PF13086"/>
    </source>
</evidence>
<evidence type="ECO:0000256" key="4">
    <source>
        <dbReference type="ARBA" id="ARBA00022741"/>
    </source>
</evidence>
<dbReference type="AlphaFoldDB" id="A0AAV2QIN1"/>
<dbReference type="PANTHER" id="PTHR45418:SF1">
    <property type="entry name" value="CANCER_TESTIS ANTIGEN 55"/>
    <property type="match status" value="1"/>
</dbReference>
<evidence type="ECO:0000259" key="9">
    <source>
        <dbReference type="Pfam" id="PF21634"/>
    </source>
</evidence>
<dbReference type="Pfam" id="PF13086">
    <property type="entry name" value="AAA_11"/>
    <property type="match status" value="1"/>
</dbReference>
<protein>
    <recommendedName>
        <fullName evidence="13">RNA helicase</fullName>
    </recommendedName>
</protein>
<organism evidence="11 12">
    <name type="scientific">Meganyctiphanes norvegica</name>
    <name type="common">Northern krill</name>
    <name type="synonym">Thysanopoda norvegica</name>
    <dbReference type="NCBI Taxonomy" id="48144"/>
    <lineage>
        <taxon>Eukaryota</taxon>
        <taxon>Metazoa</taxon>
        <taxon>Ecdysozoa</taxon>
        <taxon>Arthropoda</taxon>
        <taxon>Crustacea</taxon>
        <taxon>Multicrustacea</taxon>
        <taxon>Malacostraca</taxon>
        <taxon>Eumalacostraca</taxon>
        <taxon>Eucarida</taxon>
        <taxon>Euphausiacea</taxon>
        <taxon>Euphausiidae</taxon>
        <taxon>Meganyctiphanes</taxon>
    </lineage>
</organism>
<evidence type="ECO:0000256" key="6">
    <source>
        <dbReference type="ARBA" id="ARBA00022806"/>
    </source>
</evidence>
<accession>A0AAV2QIN1</accession>